<gene>
    <name evidence="2" type="ORF">SAMN05660297_00290</name>
</gene>
<keyword evidence="3" id="KW-1185">Reference proteome</keyword>
<feature type="transmembrane region" description="Helical" evidence="1">
    <location>
        <begin position="52"/>
        <end position="76"/>
    </location>
</feature>
<dbReference type="RefSeq" id="WP_090438190.1">
    <property type="nucleotide sequence ID" value="NZ_FOHU01000001.1"/>
</dbReference>
<proteinExistence type="predicted"/>
<sequence length="187" mass="21680">MYLELFNKYIGLLLLGVVIKLLDDEVDEDTKDKIAESKIYANLSQYKLPYSLLFLSLAMLLQPHLVFSIFTSAYIIGMFYFPHQILPLKLKAYQEMIILILLNIIFIPPNIFAIAFLSILLIQFIDDLLDYQYDFKYGYKNYVNNLGLGEIVIASSILLIICFIISWTNTITILTSSFLVNYLYDKI</sequence>
<dbReference type="Proteomes" id="UP000199568">
    <property type="component" value="Unassembled WGS sequence"/>
</dbReference>
<evidence type="ECO:0000313" key="3">
    <source>
        <dbReference type="Proteomes" id="UP000199568"/>
    </source>
</evidence>
<organism evidence="2 3">
    <name type="scientific">Natronincola peptidivorans</name>
    <dbReference type="NCBI Taxonomy" id="426128"/>
    <lineage>
        <taxon>Bacteria</taxon>
        <taxon>Bacillati</taxon>
        <taxon>Bacillota</taxon>
        <taxon>Clostridia</taxon>
        <taxon>Peptostreptococcales</taxon>
        <taxon>Natronincolaceae</taxon>
        <taxon>Natronincola</taxon>
    </lineage>
</organism>
<accession>A0A1H9YLA9</accession>
<reference evidence="2 3" key="1">
    <citation type="submission" date="2016-10" db="EMBL/GenBank/DDBJ databases">
        <authorList>
            <person name="de Groot N.N."/>
        </authorList>
    </citation>
    <scope>NUCLEOTIDE SEQUENCE [LARGE SCALE GENOMIC DNA]</scope>
    <source>
        <strain evidence="2 3">DSM 18979</strain>
    </source>
</reference>
<evidence type="ECO:0000256" key="1">
    <source>
        <dbReference type="SAM" id="Phobius"/>
    </source>
</evidence>
<feature type="transmembrane region" description="Helical" evidence="1">
    <location>
        <begin position="151"/>
        <end position="184"/>
    </location>
</feature>
<dbReference type="OrthoDB" id="1680253at2"/>
<name>A0A1H9YLA9_9FIRM</name>
<dbReference type="AlphaFoldDB" id="A0A1H9YLA9"/>
<dbReference type="EMBL" id="FOHU01000001">
    <property type="protein sequence ID" value="SES69825.1"/>
    <property type="molecule type" value="Genomic_DNA"/>
</dbReference>
<keyword evidence="1" id="KW-1133">Transmembrane helix</keyword>
<evidence type="ECO:0000313" key="2">
    <source>
        <dbReference type="EMBL" id="SES69825.1"/>
    </source>
</evidence>
<feature type="transmembrane region" description="Helical" evidence="1">
    <location>
        <begin position="97"/>
        <end position="125"/>
    </location>
</feature>
<evidence type="ECO:0008006" key="4">
    <source>
        <dbReference type="Google" id="ProtNLM"/>
    </source>
</evidence>
<protein>
    <recommendedName>
        <fullName evidence="4">UbiA prenyltransferase family protein</fullName>
    </recommendedName>
</protein>
<dbReference type="STRING" id="426128.SAMN05660297_00290"/>
<keyword evidence="1" id="KW-0472">Membrane</keyword>
<keyword evidence="1" id="KW-0812">Transmembrane</keyword>